<dbReference type="PANTHER" id="PTHR15999:SF6">
    <property type="entry name" value="ZINC FINGER CW-TYPE PWWP DOMAIN PROTEIN 2"/>
    <property type="match status" value="1"/>
</dbReference>
<dbReference type="GO" id="GO:0003677">
    <property type="term" value="F:DNA binding"/>
    <property type="evidence" value="ECO:0007669"/>
    <property type="project" value="InterPro"/>
</dbReference>
<name>A0A7D9DXZ8_PARCT</name>
<feature type="compositionally biased region" description="Polar residues" evidence="1">
    <location>
        <begin position="335"/>
        <end position="353"/>
    </location>
</feature>
<dbReference type="Pfam" id="PF07496">
    <property type="entry name" value="zf-CW"/>
    <property type="match status" value="1"/>
</dbReference>
<feature type="region of interest" description="Disordered" evidence="1">
    <location>
        <begin position="490"/>
        <end position="514"/>
    </location>
</feature>
<reference evidence="2" key="1">
    <citation type="submission" date="2020-04" db="EMBL/GenBank/DDBJ databases">
        <authorList>
            <person name="Alioto T."/>
            <person name="Alioto T."/>
            <person name="Gomez Garrido J."/>
        </authorList>
    </citation>
    <scope>NUCLEOTIDE SEQUENCE</scope>
    <source>
        <strain evidence="2">A484AB</strain>
    </source>
</reference>
<protein>
    <submittedName>
        <fullName evidence="2">Zinc finger CW-type PWWP domain 2 isoform X1</fullName>
    </submittedName>
</protein>
<feature type="compositionally biased region" description="Basic and acidic residues" evidence="1">
    <location>
        <begin position="503"/>
        <end position="514"/>
    </location>
</feature>
<dbReference type="CDD" id="cd20146">
    <property type="entry name" value="PWWP_ZCWPW2"/>
    <property type="match status" value="1"/>
</dbReference>
<feature type="compositionally biased region" description="Polar residues" evidence="1">
    <location>
        <begin position="364"/>
        <end position="383"/>
    </location>
</feature>
<dbReference type="GO" id="GO:0008270">
    <property type="term" value="F:zinc ion binding"/>
    <property type="evidence" value="ECO:0007669"/>
    <property type="project" value="InterPro"/>
</dbReference>
<gene>
    <name evidence="2" type="ORF">PACLA_8A038492</name>
</gene>
<dbReference type="Proteomes" id="UP001152795">
    <property type="component" value="Unassembled WGS sequence"/>
</dbReference>
<proteinExistence type="predicted"/>
<feature type="region of interest" description="Disordered" evidence="1">
    <location>
        <begin position="286"/>
        <end position="383"/>
    </location>
</feature>
<dbReference type="Pfam" id="PF00855">
    <property type="entry name" value="PWWP"/>
    <property type="match status" value="1"/>
</dbReference>
<dbReference type="PROSITE" id="PS51050">
    <property type="entry name" value="ZF_CW"/>
    <property type="match status" value="1"/>
</dbReference>
<organism evidence="2 3">
    <name type="scientific">Paramuricea clavata</name>
    <name type="common">Red gorgonian</name>
    <name type="synonym">Violescent sea-whip</name>
    <dbReference type="NCBI Taxonomy" id="317549"/>
    <lineage>
        <taxon>Eukaryota</taxon>
        <taxon>Metazoa</taxon>
        <taxon>Cnidaria</taxon>
        <taxon>Anthozoa</taxon>
        <taxon>Octocorallia</taxon>
        <taxon>Malacalcyonacea</taxon>
        <taxon>Plexauridae</taxon>
        <taxon>Paramuricea</taxon>
    </lineage>
</organism>
<evidence type="ECO:0000313" key="3">
    <source>
        <dbReference type="Proteomes" id="UP001152795"/>
    </source>
</evidence>
<dbReference type="GO" id="GO:0005634">
    <property type="term" value="C:nucleus"/>
    <property type="evidence" value="ECO:0007669"/>
    <property type="project" value="TreeGrafter"/>
</dbReference>
<dbReference type="InterPro" id="IPR000313">
    <property type="entry name" value="PWWP_dom"/>
</dbReference>
<feature type="compositionally biased region" description="Polar residues" evidence="1">
    <location>
        <begin position="558"/>
        <end position="576"/>
    </location>
</feature>
<dbReference type="InterPro" id="IPR036431">
    <property type="entry name" value="ARID_dom_sf"/>
</dbReference>
<dbReference type="InterPro" id="IPR042778">
    <property type="entry name" value="ZCWPW1/ZCWPW2"/>
</dbReference>
<accession>A0A7D9DXZ8</accession>
<dbReference type="AlphaFoldDB" id="A0A7D9DXZ8"/>
<feature type="region of interest" description="Disordered" evidence="1">
    <location>
        <begin position="414"/>
        <end position="440"/>
    </location>
</feature>
<dbReference type="InterPro" id="IPR011124">
    <property type="entry name" value="Znf_CW"/>
</dbReference>
<keyword evidence="3" id="KW-1185">Reference proteome</keyword>
<comment type="caution">
    <text evidence="2">The sequence shown here is derived from an EMBL/GenBank/DDBJ whole genome shotgun (WGS) entry which is preliminary data.</text>
</comment>
<sequence>MDCKRTWIQCSNNSCGKWRVVQDEIATKYADIPWTCDMNEDPHYNKCTVPEEKVDVPRGKKVVVTKFPYDKGDIVMAKMAGYCLWPAFITPDPNCDEYYDAVLNDNDEQEEITHFHVEFFGRPRTHAWIKSDNAFPYTGYRRTTIKSKWRRSYNIAMEDALKWLPLTCQERLDKCAFRYLGTSGTEEGTLSFRPEENTTKNIKHDGGARFSQEFNLFNIENGVEVDKIKLPVWCGQHIDLHKIFETVKNHGGFTEAIINSILAFRHLLDFELYLKMKEERESQILRNSQQEYGLQGNPNIPKRRGSPRKSMPMGSSKPDVVLSNRNCGGCDSPDPGQTSFQSQQLSTEGTTPSRRGRKRKSEATESCRSILTSNTSSASYSNPNIVDVVGSNNVKILGEQNVVSFQPILDKLTQEKKPKKRKPKKFISPFLASTDSDQHENIHKELKNTEIDVEQAVPQLTVADENFHIYLKTAEADTHETSVAVPSMIALDPNRSPTSSSSNKEDRDFTPSADSKEEYIMPVNTANRLQMAADSTSLVPGGFSFSFQGSGEVNDLGTGTNTDMTNKNVPSPQSPSEGYESDMFLNNACSSPTYEPHDFAMASKPSSKPCPKISGYEYVPSSNPSSPQIVPTEDDFEEDCGISIERELEKMERVLQDGDCDDLK</sequence>
<feature type="region of interest" description="Disordered" evidence="1">
    <location>
        <begin position="613"/>
        <end position="634"/>
    </location>
</feature>
<evidence type="ECO:0000256" key="1">
    <source>
        <dbReference type="SAM" id="MobiDB-lite"/>
    </source>
</evidence>
<dbReference type="SMART" id="SM00293">
    <property type="entry name" value="PWWP"/>
    <property type="match status" value="1"/>
</dbReference>
<evidence type="ECO:0000313" key="2">
    <source>
        <dbReference type="EMBL" id="CAB3996831.1"/>
    </source>
</evidence>
<dbReference type="SUPFAM" id="SSF63748">
    <property type="entry name" value="Tudor/PWWP/MBT"/>
    <property type="match status" value="1"/>
</dbReference>
<dbReference type="PANTHER" id="PTHR15999">
    <property type="entry name" value="ZINC FINGER CW-TYPE PWWP DOMAIN PROTEIN 1"/>
    <property type="match status" value="1"/>
</dbReference>
<feature type="compositionally biased region" description="Polar residues" evidence="1">
    <location>
        <begin position="286"/>
        <end position="298"/>
    </location>
</feature>
<dbReference type="PROSITE" id="PS50812">
    <property type="entry name" value="PWWP"/>
    <property type="match status" value="1"/>
</dbReference>
<dbReference type="Gene3D" id="2.30.30.140">
    <property type="match status" value="1"/>
</dbReference>
<feature type="non-terminal residue" evidence="2">
    <location>
        <position position="664"/>
    </location>
</feature>
<dbReference type="OrthoDB" id="757982at2759"/>
<dbReference type="SUPFAM" id="SSF46774">
    <property type="entry name" value="ARID-like"/>
    <property type="match status" value="1"/>
</dbReference>
<dbReference type="EMBL" id="CACRXK020002956">
    <property type="protein sequence ID" value="CAB3996831.1"/>
    <property type="molecule type" value="Genomic_DNA"/>
</dbReference>
<feature type="compositionally biased region" description="Polar residues" evidence="1">
    <location>
        <begin position="620"/>
        <end position="629"/>
    </location>
</feature>
<dbReference type="Gene3D" id="3.30.40.100">
    <property type="match status" value="1"/>
</dbReference>
<feature type="region of interest" description="Disordered" evidence="1">
    <location>
        <begin position="558"/>
        <end position="578"/>
    </location>
</feature>